<dbReference type="EMBL" id="NPBY01000056">
    <property type="protein sequence ID" value="PAD74469.1"/>
    <property type="molecule type" value="Genomic_DNA"/>
</dbReference>
<dbReference type="RefSeq" id="WP_095266529.1">
    <property type="nucleotide sequence ID" value="NZ_NPBY01000056.1"/>
</dbReference>
<name>A0A268EMX5_9BACL</name>
<feature type="signal peptide" evidence="1">
    <location>
        <begin position="1"/>
        <end position="30"/>
    </location>
</feature>
<dbReference type="Proteomes" id="UP000215596">
    <property type="component" value="Unassembled WGS sequence"/>
</dbReference>
<dbReference type="Proteomes" id="UP000435177">
    <property type="component" value="Unassembled WGS sequence"/>
</dbReference>
<evidence type="ECO:0000313" key="3">
    <source>
        <dbReference type="EMBL" id="PAD74469.1"/>
    </source>
</evidence>
<organism evidence="3 4">
    <name type="scientific">Paenibacillus campinasensis</name>
    <dbReference type="NCBI Taxonomy" id="66347"/>
    <lineage>
        <taxon>Bacteria</taxon>
        <taxon>Bacillati</taxon>
        <taxon>Bacillota</taxon>
        <taxon>Bacilli</taxon>
        <taxon>Bacillales</taxon>
        <taxon>Paenibacillaceae</taxon>
        <taxon>Paenibacillus</taxon>
    </lineage>
</organism>
<sequence>MSKVRNHTRIVSSVALSVLLSLSLTGGAFADSASDLAPGALTSPPPVEAEFVPFAALNANLYLSHGSSTIRQAGSNQVQVTARTYAYQTVNSVGVNYNLQRWTGTEWINIASFSDSVSSRSSYDGLRTWSVSPGYYYRAHTVHWVNHGGTYESATYYTNSVLIPL</sequence>
<comment type="caution">
    <text evidence="3">The sequence shown here is derived from an EMBL/GenBank/DDBJ whole genome shotgun (WGS) entry which is preliminary data.</text>
</comment>
<accession>A0A268EMX5</accession>
<keyword evidence="1" id="KW-0732">Signal</keyword>
<dbReference type="OrthoDB" id="1808478at2"/>
<feature type="chain" id="PRO_5032726111" evidence="1">
    <location>
        <begin position="31"/>
        <end position="165"/>
    </location>
</feature>
<gene>
    <name evidence="3" type="ORF">CHH67_17670</name>
    <name evidence="2" type="ORF">GNP94_07265</name>
</gene>
<evidence type="ECO:0000313" key="4">
    <source>
        <dbReference type="Proteomes" id="UP000215596"/>
    </source>
</evidence>
<proteinExistence type="predicted"/>
<dbReference type="AlphaFoldDB" id="A0A268EMX5"/>
<reference evidence="2 5" key="2">
    <citation type="submission" date="2019-11" db="EMBL/GenBank/DDBJ databases">
        <title>Draft genome sequences of five Paenibacillus species of dairy origin.</title>
        <authorList>
            <person name="Olajide A.M."/>
            <person name="Chen S."/>
            <person name="Lapointe G."/>
        </authorList>
    </citation>
    <scope>NUCLEOTIDE SEQUENCE [LARGE SCALE GENOMIC DNA]</scope>
    <source>
        <strain evidence="2 5">3CS1</strain>
    </source>
</reference>
<reference evidence="3 4" key="1">
    <citation type="submission" date="2017-07" db="EMBL/GenBank/DDBJ databases">
        <title>Isolation and whole genome analysis of endospore-forming bacteria from heroin.</title>
        <authorList>
            <person name="Kalinowski J."/>
            <person name="Ahrens B."/>
            <person name="Al-Dilaimi A."/>
            <person name="Winkler A."/>
            <person name="Wibberg D."/>
            <person name="Schleenbecker U."/>
            <person name="Ruckert C."/>
            <person name="Wolfel R."/>
            <person name="Grass G."/>
        </authorList>
    </citation>
    <scope>NUCLEOTIDE SEQUENCE [LARGE SCALE GENOMIC DNA]</scope>
    <source>
        <strain evidence="3 4">7537-G1</strain>
    </source>
</reference>
<evidence type="ECO:0000313" key="5">
    <source>
        <dbReference type="Proteomes" id="UP000435177"/>
    </source>
</evidence>
<evidence type="ECO:0000313" key="2">
    <source>
        <dbReference type="EMBL" id="MUG65807.1"/>
    </source>
</evidence>
<keyword evidence="5" id="KW-1185">Reference proteome</keyword>
<dbReference type="EMBL" id="WOAA01000004">
    <property type="protein sequence ID" value="MUG65807.1"/>
    <property type="molecule type" value="Genomic_DNA"/>
</dbReference>
<protein>
    <submittedName>
        <fullName evidence="3">Uncharacterized protein</fullName>
    </submittedName>
</protein>
<evidence type="ECO:0000256" key="1">
    <source>
        <dbReference type="SAM" id="SignalP"/>
    </source>
</evidence>